<feature type="transmembrane region" description="Helical" evidence="7">
    <location>
        <begin position="104"/>
        <end position="127"/>
    </location>
</feature>
<evidence type="ECO:0000256" key="7">
    <source>
        <dbReference type="SAM" id="Phobius"/>
    </source>
</evidence>
<keyword evidence="4 7" id="KW-0812">Transmembrane</keyword>
<dbReference type="PANTHER" id="PTHR33452:SF1">
    <property type="entry name" value="INNER MEMBRANE PROTEIN YPHA-RELATED"/>
    <property type="match status" value="1"/>
</dbReference>
<sequence length="128" mass="14081">MIFPELNDYSSWPLLLLRIIVGIVFITSGWSHFTQPEKRSESIGMSKSLTFILGLIEVIASVGLILGIYVQIAALLLIGVMIGAISKKIFVWDTGFYAEKGFGWHYDSILLAANLVFLFTGGGNLVII</sequence>
<accession>A0A2R3Z4E0</accession>
<feature type="transmembrane region" description="Helical" evidence="7">
    <location>
        <begin position="51"/>
        <end position="84"/>
    </location>
</feature>
<keyword evidence="6 7" id="KW-0472">Membrane</keyword>
<dbReference type="EMBL" id="CP028136">
    <property type="protein sequence ID" value="AVR45098.1"/>
    <property type="molecule type" value="Genomic_DNA"/>
</dbReference>
<keyword evidence="3" id="KW-1003">Cell membrane</keyword>
<name>A0A2R3Z4E0_9FLAO</name>
<proteinExistence type="inferred from homology"/>
<evidence type="ECO:0000313" key="9">
    <source>
        <dbReference type="Proteomes" id="UP000241507"/>
    </source>
</evidence>
<dbReference type="GO" id="GO:0005886">
    <property type="term" value="C:plasma membrane"/>
    <property type="evidence" value="ECO:0007669"/>
    <property type="project" value="UniProtKB-SubCell"/>
</dbReference>
<evidence type="ECO:0008006" key="10">
    <source>
        <dbReference type="Google" id="ProtNLM"/>
    </source>
</evidence>
<evidence type="ECO:0000256" key="2">
    <source>
        <dbReference type="ARBA" id="ARBA00006679"/>
    </source>
</evidence>
<dbReference type="PANTHER" id="PTHR33452">
    <property type="entry name" value="OXIDOREDUCTASE CATD-RELATED"/>
    <property type="match status" value="1"/>
</dbReference>
<comment type="similarity">
    <text evidence="2">Belongs to the DoxX family.</text>
</comment>
<dbReference type="InterPro" id="IPR032808">
    <property type="entry name" value="DoxX"/>
</dbReference>
<feature type="transmembrane region" description="Helical" evidence="7">
    <location>
        <begin position="12"/>
        <end position="30"/>
    </location>
</feature>
<evidence type="ECO:0000256" key="4">
    <source>
        <dbReference type="ARBA" id="ARBA00022692"/>
    </source>
</evidence>
<evidence type="ECO:0000256" key="5">
    <source>
        <dbReference type="ARBA" id="ARBA00022989"/>
    </source>
</evidence>
<dbReference type="Proteomes" id="UP000241507">
    <property type="component" value="Chromosome"/>
</dbReference>
<dbReference type="AlphaFoldDB" id="A0A2R3Z4E0"/>
<dbReference type="InterPro" id="IPR051907">
    <property type="entry name" value="DoxX-like_oxidoreductase"/>
</dbReference>
<protein>
    <recommendedName>
        <fullName evidence="10">DoxX family protein</fullName>
    </recommendedName>
</protein>
<dbReference type="RefSeq" id="WP_107011876.1">
    <property type="nucleotide sequence ID" value="NZ_CP028136.1"/>
</dbReference>
<organism evidence="8 9">
    <name type="scientific">Christiangramia fulva</name>
    <dbReference type="NCBI Taxonomy" id="2126553"/>
    <lineage>
        <taxon>Bacteria</taxon>
        <taxon>Pseudomonadati</taxon>
        <taxon>Bacteroidota</taxon>
        <taxon>Flavobacteriia</taxon>
        <taxon>Flavobacteriales</taxon>
        <taxon>Flavobacteriaceae</taxon>
        <taxon>Christiangramia</taxon>
    </lineage>
</organism>
<evidence type="ECO:0000313" key="8">
    <source>
        <dbReference type="EMBL" id="AVR45098.1"/>
    </source>
</evidence>
<reference evidence="9" key="1">
    <citation type="submission" date="2018-03" db="EMBL/GenBank/DDBJ databases">
        <title>Gramella fulva sp. nov., isolated from a dry surface of tidal flat.</title>
        <authorList>
            <person name="Hwang S.H."/>
            <person name="Hwang W.M."/>
            <person name="Kang K."/>
            <person name="Ahn T.-Y."/>
        </authorList>
    </citation>
    <scope>NUCLEOTIDE SEQUENCE [LARGE SCALE GENOMIC DNA]</scope>
    <source>
        <strain evidence="9">SH35</strain>
    </source>
</reference>
<evidence type="ECO:0000256" key="3">
    <source>
        <dbReference type="ARBA" id="ARBA00022475"/>
    </source>
</evidence>
<dbReference type="KEGG" id="grs:C7S20_07345"/>
<gene>
    <name evidence="8" type="ORF">C7S20_07345</name>
</gene>
<comment type="subcellular location">
    <subcellularLocation>
        <location evidence="1">Cell membrane</location>
        <topology evidence="1">Multi-pass membrane protein</topology>
    </subcellularLocation>
</comment>
<dbReference type="OrthoDB" id="1452364at2"/>
<evidence type="ECO:0000256" key="6">
    <source>
        <dbReference type="ARBA" id="ARBA00023136"/>
    </source>
</evidence>
<keyword evidence="9" id="KW-1185">Reference proteome</keyword>
<keyword evidence="5 7" id="KW-1133">Transmembrane helix</keyword>
<dbReference type="Pfam" id="PF07681">
    <property type="entry name" value="DoxX"/>
    <property type="match status" value="1"/>
</dbReference>
<evidence type="ECO:0000256" key="1">
    <source>
        <dbReference type="ARBA" id="ARBA00004651"/>
    </source>
</evidence>